<evidence type="ECO:0000259" key="2">
    <source>
        <dbReference type="Pfam" id="PF18994"/>
    </source>
</evidence>
<dbReference type="InterPro" id="IPR044051">
    <property type="entry name" value="Prophage_tail_N"/>
</dbReference>
<sequence>MICLYDRKTLKGNFNNNGIAILNECIKAEINNELNGDYSLEIEYLANSKKAKYLQEFNIIKADGQLFRIYKVEKIQGNDDRIKIWAKHIFYDLAFYFIENEKAIQCSVKTAMQKAMMGDLFLFYMVDSDIITNNSLEMIEVNPAETMFKIIEQWGAGELYRDNFEIKILNQMGMSTGVLIKYGKNVRGIKITYDATNVVTKLYPKGANGIILSEKYIDVPNWNSGSFPPFPLIKKVEFKDANDEPTLRIMATEAAKAIGLTNVNIEVDFMELSKAKEYENYKMLQEVKVGDFVIVRHSKFNIDVVVEVIKVKKDILVGYNSKVELGQPKSAFDDISKKLQTVKDDLGNMVAKVASSIMYYANTTALSVTTTVIQPIYLGVTAVSSTNLSINLAIYGTASVACTLTINIQLDNKTIPFTPKQKLQAGDNVIGIPLAIPQVNSGAHYLGVFLSTDTGTFTIPLYNLQCLIDGRNLQGGLSSEPPHVELAEKIAYINIKNTSTINTVASFIMDELLNFQISQTVSYFNIPEDKITHSVSVTLA</sequence>
<dbReference type="OrthoDB" id="4387735at2"/>
<feature type="domain" description="Prophage endopeptidase tail N-terminal" evidence="2">
    <location>
        <begin position="14"/>
        <end position="88"/>
    </location>
</feature>
<dbReference type="NCBIfam" id="TIGR01665">
    <property type="entry name" value="put_anti_recept"/>
    <property type="match status" value="1"/>
</dbReference>
<gene>
    <name evidence="3" type="ORF">CLVI_00410</name>
</gene>
<evidence type="ECO:0000259" key="1">
    <source>
        <dbReference type="Pfam" id="PF06605"/>
    </source>
</evidence>
<dbReference type="Pfam" id="PF06605">
    <property type="entry name" value="Prophage_tail"/>
    <property type="match status" value="1"/>
</dbReference>
<dbReference type="AlphaFoldDB" id="A0A2T0BKU0"/>
<keyword evidence="4" id="KW-1185">Reference proteome</keyword>
<name>A0A2T0BKU0_9CLOT</name>
<accession>A0A2T0BKU0</accession>
<dbReference type="InterPro" id="IPR010572">
    <property type="entry name" value="Tail_dom"/>
</dbReference>
<feature type="domain" description="Tail spike" evidence="1">
    <location>
        <begin position="90"/>
        <end position="336"/>
    </location>
</feature>
<dbReference type="Proteomes" id="UP000239471">
    <property type="component" value="Unassembled WGS sequence"/>
</dbReference>
<protein>
    <submittedName>
        <fullName evidence="3">Prophage endopeptidase tail</fullName>
    </submittedName>
</protein>
<organism evidence="3 4">
    <name type="scientific">Clostridium vincentii</name>
    <dbReference type="NCBI Taxonomy" id="52704"/>
    <lineage>
        <taxon>Bacteria</taxon>
        <taxon>Bacillati</taxon>
        <taxon>Bacillota</taxon>
        <taxon>Clostridia</taxon>
        <taxon>Eubacteriales</taxon>
        <taxon>Clostridiaceae</taxon>
        <taxon>Clostridium</taxon>
    </lineage>
</organism>
<evidence type="ECO:0000313" key="3">
    <source>
        <dbReference type="EMBL" id="PRR84518.1"/>
    </source>
</evidence>
<dbReference type="RefSeq" id="WP_106058101.1">
    <property type="nucleotide sequence ID" value="NZ_PVXQ01000001.1"/>
</dbReference>
<reference evidence="3 4" key="1">
    <citation type="submission" date="2018-03" db="EMBL/GenBank/DDBJ databases">
        <title>Genome sequence of Clostridium vincentii DSM 10228.</title>
        <authorList>
            <person name="Poehlein A."/>
            <person name="Daniel R."/>
        </authorList>
    </citation>
    <scope>NUCLEOTIDE SEQUENCE [LARGE SCALE GENOMIC DNA]</scope>
    <source>
        <strain evidence="3 4">DSM 10228</strain>
    </source>
</reference>
<dbReference type="EMBL" id="PVXQ01000001">
    <property type="protein sequence ID" value="PRR84518.1"/>
    <property type="molecule type" value="Genomic_DNA"/>
</dbReference>
<dbReference type="Pfam" id="PF18994">
    <property type="entry name" value="Prophage_tailD1"/>
    <property type="match status" value="1"/>
</dbReference>
<dbReference type="InterPro" id="IPR007119">
    <property type="entry name" value="Phage_tail_spike_N"/>
</dbReference>
<comment type="caution">
    <text evidence="3">The sequence shown here is derived from an EMBL/GenBank/DDBJ whole genome shotgun (WGS) entry which is preliminary data.</text>
</comment>
<evidence type="ECO:0000313" key="4">
    <source>
        <dbReference type="Proteomes" id="UP000239471"/>
    </source>
</evidence>
<proteinExistence type="predicted"/>